<dbReference type="GO" id="GO:0080120">
    <property type="term" value="P:CAAX-box protein maturation"/>
    <property type="evidence" value="ECO:0007669"/>
    <property type="project" value="UniProtKB-ARBA"/>
</dbReference>
<protein>
    <recommendedName>
        <fullName evidence="2">CAAX prenyl protease 2/Lysostaphin resistance protein A-like domain-containing protein</fullName>
    </recommendedName>
</protein>
<organism evidence="3 4">
    <name type="scientific">Algibacter marinivivus</name>
    <dbReference type="NCBI Taxonomy" id="2100723"/>
    <lineage>
        <taxon>Bacteria</taxon>
        <taxon>Pseudomonadati</taxon>
        <taxon>Bacteroidota</taxon>
        <taxon>Flavobacteriia</taxon>
        <taxon>Flavobacteriales</taxon>
        <taxon>Flavobacteriaceae</taxon>
        <taxon>Algibacter</taxon>
    </lineage>
</organism>
<dbReference type="AlphaFoldDB" id="A0A2U2X7R6"/>
<feature type="domain" description="CAAX prenyl protease 2/Lysostaphin resistance protein A-like" evidence="2">
    <location>
        <begin position="114"/>
        <end position="211"/>
    </location>
</feature>
<dbReference type="Proteomes" id="UP000245375">
    <property type="component" value="Unassembled WGS sequence"/>
</dbReference>
<sequence>MKSLLRKYPVISRYILAILLLGLALVLSGIIDNPFLKKYFPFASSLFLLIATWFLYKTDGKTLSTIGLNLKWKNIRFLPLGVFIGATVFLIAKYLRALYTGEIFAISTSISYSTILYGLYTILPTVAVEEFLFRGYLFKKTISVSNVIVANIIFSIVFMLVHVLDANILQNRAMVIFFVITIPIGHLLFAIALLKSKTLFFPIGIHLGNNWATRHLITNSDSGESFLYILNNVTFDTWWFYIGFIVLWNAFFLVVVLFIWKWDRYNLFTNKKVIN</sequence>
<keyword evidence="4" id="KW-1185">Reference proteome</keyword>
<dbReference type="OrthoDB" id="324900at2"/>
<feature type="transmembrane region" description="Helical" evidence="1">
    <location>
        <begin position="175"/>
        <end position="194"/>
    </location>
</feature>
<dbReference type="GO" id="GO:0004175">
    <property type="term" value="F:endopeptidase activity"/>
    <property type="evidence" value="ECO:0007669"/>
    <property type="project" value="UniProtKB-ARBA"/>
</dbReference>
<gene>
    <name evidence="3" type="ORF">DIS18_04370</name>
</gene>
<feature type="transmembrane region" description="Helical" evidence="1">
    <location>
        <begin position="238"/>
        <end position="260"/>
    </location>
</feature>
<dbReference type="Pfam" id="PF02517">
    <property type="entry name" value="Rce1-like"/>
    <property type="match status" value="1"/>
</dbReference>
<evidence type="ECO:0000256" key="1">
    <source>
        <dbReference type="SAM" id="Phobius"/>
    </source>
</evidence>
<feature type="transmembrane region" description="Helical" evidence="1">
    <location>
        <begin position="144"/>
        <end position="163"/>
    </location>
</feature>
<evidence type="ECO:0000313" key="3">
    <source>
        <dbReference type="EMBL" id="PWH83793.1"/>
    </source>
</evidence>
<comment type="caution">
    <text evidence="3">The sequence shown here is derived from an EMBL/GenBank/DDBJ whole genome shotgun (WGS) entry which is preliminary data.</text>
</comment>
<name>A0A2U2X7R6_9FLAO</name>
<dbReference type="InterPro" id="IPR003675">
    <property type="entry name" value="Rce1/LyrA-like_dom"/>
</dbReference>
<keyword evidence="1" id="KW-0472">Membrane</keyword>
<dbReference type="EMBL" id="QFRI01000001">
    <property type="protein sequence ID" value="PWH83793.1"/>
    <property type="molecule type" value="Genomic_DNA"/>
</dbReference>
<feature type="transmembrane region" description="Helical" evidence="1">
    <location>
        <begin position="77"/>
        <end position="97"/>
    </location>
</feature>
<dbReference type="PANTHER" id="PTHR39430:SF1">
    <property type="entry name" value="PROTEASE"/>
    <property type="match status" value="1"/>
</dbReference>
<evidence type="ECO:0000313" key="4">
    <source>
        <dbReference type="Proteomes" id="UP000245375"/>
    </source>
</evidence>
<dbReference type="RefSeq" id="WP_109351798.1">
    <property type="nucleotide sequence ID" value="NZ_QFRI01000001.1"/>
</dbReference>
<proteinExistence type="predicted"/>
<accession>A0A2U2X7R6</accession>
<dbReference type="PANTHER" id="PTHR39430">
    <property type="entry name" value="MEMBRANE-ASSOCIATED PROTEASE-RELATED"/>
    <property type="match status" value="1"/>
</dbReference>
<feature type="transmembrane region" description="Helical" evidence="1">
    <location>
        <begin position="39"/>
        <end position="56"/>
    </location>
</feature>
<reference evidence="3 4" key="2">
    <citation type="submission" date="2018-05" db="EMBL/GenBank/DDBJ databases">
        <title>Algibacter marinivivus sp. nov., isolated from sample around a algae.</title>
        <authorList>
            <person name="Zhong X."/>
        </authorList>
    </citation>
    <scope>NUCLEOTIDE SEQUENCE [LARGE SCALE GENOMIC DNA]</scope>
    <source>
        <strain evidence="3 4">ZY111</strain>
    </source>
</reference>
<reference evidence="4" key="1">
    <citation type="submission" date="2018-05" db="EMBL/GenBank/DDBJ databases">
        <title>Algibacter marinivivus sp. nov., isolated from sample around a algae.</title>
        <authorList>
            <person name="Lu D."/>
        </authorList>
    </citation>
    <scope>NUCLEOTIDE SEQUENCE [LARGE SCALE GENOMIC DNA]</scope>
    <source>
        <strain evidence="4">ZY111</strain>
    </source>
</reference>
<keyword evidence="1" id="KW-1133">Transmembrane helix</keyword>
<feature type="transmembrane region" description="Helical" evidence="1">
    <location>
        <begin position="103"/>
        <end position="123"/>
    </location>
</feature>
<evidence type="ECO:0000259" key="2">
    <source>
        <dbReference type="Pfam" id="PF02517"/>
    </source>
</evidence>
<keyword evidence="1" id="KW-0812">Transmembrane</keyword>